<evidence type="ECO:0000313" key="3">
    <source>
        <dbReference type="Proteomes" id="UP000794436"/>
    </source>
</evidence>
<dbReference type="PANTHER" id="PTHR46241">
    <property type="entry name" value="ARMADILLO REPEAT-CONTAINING PROTEIN 4 ARMC4"/>
    <property type="match status" value="1"/>
</dbReference>
<dbReference type="Gene3D" id="1.25.10.10">
    <property type="entry name" value="Leucine-rich Repeat Variant"/>
    <property type="match status" value="4"/>
</dbReference>
<reference evidence="2" key="1">
    <citation type="submission" date="2019-03" db="EMBL/GenBank/DDBJ databases">
        <title>Long read genome sequence of the mycoparasitic Pythium oligandrum ATCC 38472 isolated from sugarbeet rhizosphere.</title>
        <authorList>
            <person name="Gaulin E."/>
        </authorList>
    </citation>
    <scope>NUCLEOTIDE SEQUENCE</scope>
    <source>
        <strain evidence="2">ATCC 38472_TT</strain>
    </source>
</reference>
<feature type="region of interest" description="Disordered" evidence="1">
    <location>
        <begin position="104"/>
        <end position="196"/>
    </location>
</feature>
<name>A0A8K1C663_PYTOL</name>
<sequence>MGSTEERTEARGLRPEGVVFAKTVSRRKLGAPLLRPGSGNGSVLGSRRNMSTRRLEDTGPRRPSTAASTHSRIHQALRRSESEFVFSSKASTVDGFLYSSRFEQTASQHPSSSAVVVVASSPIQRHHKARRRRSPTRESPPTPQEANEVPSSAHALSTEVTTSPGPSANQELSPRSERKRRLLEHKRRQLKNRVSTVEAEARLLAAEEDETQVVRQFDETEFMQRKRRCARTFEEMIMARVKLEGDTLDPQNQEDIQRLLENGIVQLIVTLSNIVDAMTHAHCCRALFHLSQVPFARKCMVTHGVVTTAKLLSRTATANTRQDLAAMLCHLSEEHGLIEPMLYEGYDRSLVRLFTTTNPETKRICALAVFNLSSDAIKLKHFVDGFAQLLISATKNCYGHTAASGYLIKAVYNVALVPSFRPSLLGENIPRFLSTQLPSVAESIKILALKALVSLCDVKTNRLQILSQSFCSLLEKMLASPHPEVQEMTLLELLLLSTDEGSRIKLCNWVPARAMVQAALRHLDQVDPESEDSVTSLVYLDSCIFRNLCDSVLTHHELVEEGIVHVLLQMSHMHNREIRSNALCALCSVIASSTVEACEFVCAITEQLIDLTFSPQLETCLFATGAIYNITCSDECLPVLSKMPTLFDRIFELAKNPPHERIAERVAAIMYRMTTLEGAQKKLLGLGFFSVLAGLIKHHACARTNAVNALYMLADADDDESFPNGDEEIQYLINALSGDLDGNKPKSVSSCISDLAGARSAVSLVAHLARHQQNHSILVKNGAVFRFLRSLRHWGDPGDETIVMNCALVYYSLTVTQEGCEQLIREDGIEQLIHISRTTKLDTANNIQLREIFMKTICRISSFIGLEVRLIEHGAIDAVMVLALVATDNPSIKASCVKILANCLVSKNCVRPLIEHGAIWALSTLAVVDSHDTRLACAVSLCNLGTVPFMLSRFLDAGAPRALIHLLQKSEDTHTTLVVVKAIANLVANEKICLAFTNEDIEKHLGAHFSNPRSSEELRQLAAMILLRVTSANDAMISLDHLKHGVFVWLEQIVLMEDVALVRSCMLTVHDLTCNSTIDIAELDVDHILRIVVQVFSRHAQQADVITLCLWIIYNLSCQLVVLHALVSPEIVKFIQNQVPAAPTHANVDTIMESRSAAISTVNSPAPSTPVLSQDIKLCCFILHNISCARITPGSQHPETLAALVDGHCTRTLHDIYFQRDDLKEVCAIALCNLAVGRVNTTNVVDDHAGDVLVHFVFSDLFHRTHHRLVSVAFRRVINAPGNQPRLLAQGASKAMAHILKLTDSDLETVRNLMASLSLLSRSKMYLKTLLHDGVLPVVINICESLTSSRPLTPTQSGILGFCFELLSNLCTIPFEGFLHDRKDINVIQTLTRLSEQQHTVLVSHGSKATTCYEYYERGECKPLAYGQLLTFMMKTPSISVKKNLELQATYQVPARKWIPDGDPSPRDPPAVECNEIPLTEGSQSIPDEVRLRIRALTPLEKERLVRDEQATLDAHNSALRASHSAPSEQPTSVIVSPSMARRASHAKLDVINPKFTLTKKLQRGNAGRNLSIALSSAGLPL</sequence>
<feature type="compositionally biased region" description="Basic residues" evidence="1">
    <location>
        <begin position="177"/>
        <end position="191"/>
    </location>
</feature>
<dbReference type="InterPro" id="IPR000225">
    <property type="entry name" value="Armadillo"/>
</dbReference>
<keyword evidence="3" id="KW-1185">Reference proteome</keyword>
<dbReference type="InterPro" id="IPR011989">
    <property type="entry name" value="ARM-like"/>
</dbReference>
<feature type="compositionally biased region" description="Polar residues" evidence="1">
    <location>
        <begin position="154"/>
        <end position="173"/>
    </location>
</feature>
<organism evidence="2 3">
    <name type="scientific">Pythium oligandrum</name>
    <name type="common">Mycoparasitic fungus</name>
    <dbReference type="NCBI Taxonomy" id="41045"/>
    <lineage>
        <taxon>Eukaryota</taxon>
        <taxon>Sar</taxon>
        <taxon>Stramenopiles</taxon>
        <taxon>Oomycota</taxon>
        <taxon>Peronosporomycetes</taxon>
        <taxon>Pythiales</taxon>
        <taxon>Pythiaceae</taxon>
        <taxon>Pythium</taxon>
    </lineage>
</organism>
<evidence type="ECO:0000313" key="2">
    <source>
        <dbReference type="EMBL" id="TMW57153.1"/>
    </source>
</evidence>
<protein>
    <submittedName>
        <fullName evidence="2">Uncharacterized protein</fullName>
    </submittedName>
</protein>
<dbReference type="OrthoDB" id="7537227at2759"/>
<dbReference type="EMBL" id="SPLM01000144">
    <property type="protein sequence ID" value="TMW57153.1"/>
    <property type="molecule type" value="Genomic_DNA"/>
</dbReference>
<feature type="compositionally biased region" description="Low complexity" evidence="1">
    <location>
        <begin position="111"/>
        <end position="121"/>
    </location>
</feature>
<dbReference type="Proteomes" id="UP000794436">
    <property type="component" value="Unassembled WGS sequence"/>
</dbReference>
<dbReference type="SMART" id="SM00185">
    <property type="entry name" value="ARM"/>
    <property type="match status" value="7"/>
</dbReference>
<dbReference type="PANTHER" id="PTHR46241:SF1">
    <property type="entry name" value="OUTER DYNEIN ARM-DOCKING COMPLEX SUBUNIT 2"/>
    <property type="match status" value="1"/>
</dbReference>
<feature type="region of interest" description="Disordered" evidence="1">
    <location>
        <begin position="31"/>
        <end position="82"/>
    </location>
</feature>
<proteinExistence type="predicted"/>
<feature type="compositionally biased region" description="Basic residues" evidence="1">
    <location>
        <begin position="124"/>
        <end position="134"/>
    </location>
</feature>
<evidence type="ECO:0000256" key="1">
    <source>
        <dbReference type="SAM" id="MobiDB-lite"/>
    </source>
</evidence>
<dbReference type="InterPro" id="IPR016024">
    <property type="entry name" value="ARM-type_fold"/>
</dbReference>
<dbReference type="SUPFAM" id="SSF48371">
    <property type="entry name" value="ARM repeat"/>
    <property type="match status" value="3"/>
</dbReference>
<gene>
    <name evidence="2" type="ORF">Poli38472_003078</name>
</gene>
<comment type="caution">
    <text evidence="2">The sequence shown here is derived from an EMBL/GenBank/DDBJ whole genome shotgun (WGS) entry which is preliminary data.</text>
</comment>
<accession>A0A8K1C663</accession>